<evidence type="ECO:0000256" key="4">
    <source>
        <dbReference type="ARBA" id="ARBA00023002"/>
    </source>
</evidence>
<keyword evidence="5 7" id="KW-0408">Iron</keyword>
<keyword evidence="6 7" id="KW-0503">Monooxygenase</keyword>
<dbReference type="GO" id="GO:0020037">
    <property type="term" value="F:heme binding"/>
    <property type="evidence" value="ECO:0007669"/>
    <property type="project" value="InterPro"/>
</dbReference>
<keyword evidence="10" id="KW-1185">Reference proteome</keyword>
<dbReference type="EMBL" id="PVTF01000001">
    <property type="protein sequence ID" value="PRY46115.1"/>
    <property type="molecule type" value="Genomic_DNA"/>
</dbReference>
<gene>
    <name evidence="9" type="ORF">CLV43_101383</name>
</gene>
<reference evidence="9 10" key="1">
    <citation type="submission" date="2018-03" db="EMBL/GenBank/DDBJ databases">
        <title>Genomic Encyclopedia of Archaeal and Bacterial Type Strains, Phase II (KMG-II): from individual species to whole genera.</title>
        <authorList>
            <person name="Goeker M."/>
        </authorList>
    </citation>
    <scope>NUCLEOTIDE SEQUENCE [LARGE SCALE GENOMIC DNA]</scope>
    <source>
        <strain evidence="9 10">DSM 44720</strain>
    </source>
</reference>
<dbReference type="InterPro" id="IPR017972">
    <property type="entry name" value="Cyt_P450_CS"/>
</dbReference>
<evidence type="ECO:0000256" key="2">
    <source>
        <dbReference type="ARBA" id="ARBA00022617"/>
    </source>
</evidence>
<dbReference type="PANTHER" id="PTHR46696:SF1">
    <property type="entry name" value="CYTOCHROME P450 YJIB-RELATED"/>
    <property type="match status" value="1"/>
</dbReference>
<accession>A0A2T0TKF7</accession>
<evidence type="ECO:0000256" key="5">
    <source>
        <dbReference type="ARBA" id="ARBA00023004"/>
    </source>
</evidence>
<feature type="region of interest" description="Disordered" evidence="8">
    <location>
        <begin position="52"/>
        <end position="73"/>
    </location>
</feature>
<evidence type="ECO:0000256" key="7">
    <source>
        <dbReference type="RuleBase" id="RU000461"/>
    </source>
</evidence>
<dbReference type="Pfam" id="PF00067">
    <property type="entry name" value="p450"/>
    <property type="match status" value="1"/>
</dbReference>
<dbReference type="CDD" id="cd11029">
    <property type="entry name" value="CYP107-like"/>
    <property type="match status" value="1"/>
</dbReference>
<dbReference type="Proteomes" id="UP000239494">
    <property type="component" value="Unassembled WGS sequence"/>
</dbReference>
<protein>
    <submittedName>
        <fullName evidence="9">Cytochrome P450</fullName>
    </submittedName>
</protein>
<keyword evidence="4 7" id="KW-0560">Oxidoreductase</keyword>
<dbReference type="PRINTS" id="PR00359">
    <property type="entry name" value="BP450"/>
</dbReference>
<proteinExistence type="inferred from homology"/>
<dbReference type="Gene3D" id="1.10.630.10">
    <property type="entry name" value="Cytochrome P450"/>
    <property type="match status" value="1"/>
</dbReference>
<dbReference type="GO" id="GO:0004497">
    <property type="term" value="F:monooxygenase activity"/>
    <property type="evidence" value="ECO:0007669"/>
    <property type="project" value="UniProtKB-KW"/>
</dbReference>
<dbReference type="InterPro" id="IPR001128">
    <property type="entry name" value="Cyt_P450"/>
</dbReference>
<dbReference type="AlphaFoldDB" id="A0A2T0TKF7"/>
<dbReference type="FunFam" id="1.10.630.10:FF:000018">
    <property type="entry name" value="Cytochrome P450 monooxygenase"/>
    <property type="match status" value="1"/>
</dbReference>
<name>A0A2T0TKF7_9PSEU</name>
<keyword evidence="2 7" id="KW-0349">Heme</keyword>
<dbReference type="SUPFAM" id="SSF48264">
    <property type="entry name" value="Cytochrome P450"/>
    <property type="match status" value="1"/>
</dbReference>
<evidence type="ECO:0000256" key="8">
    <source>
        <dbReference type="SAM" id="MobiDB-lite"/>
    </source>
</evidence>
<comment type="similarity">
    <text evidence="1 7">Belongs to the cytochrome P450 family.</text>
</comment>
<dbReference type="PANTHER" id="PTHR46696">
    <property type="entry name" value="P450, PUTATIVE (EUROFUNG)-RELATED"/>
    <property type="match status" value="1"/>
</dbReference>
<dbReference type="RefSeq" id="WP_245886065.1">
    <property type="nucleotide sequence ID" value="NZ_PVTF01000001.1"/>
</dbReference>
<evidence type="ECO:0000256" key="3">
    <source>
        <dbReference type="ARBA" id="ARBA00022723"/>
    </source>
</evidence>
<keyword evidence="3 7" id="KW-0479">Metal-binding</keyword>
<evidence type="ECO:0000313" key="10">
    <source>
        <dbReference type="Proteomes" id="UP000239494"/>
    </source>
</evidence>
<organism evidence="9 10">
    <name type="scientific">Umezawaea tangerina</name>
    <dbReference type="NCBI Taxonomy" id="84725"/>
    <lineage>
        <taxon>Bacteria</taxon>
        <taxon>Bacillati</taxon>
        <taxon>Actinomycetota</taxon>
        <taxon>Actinomycetes</taxon>
        <taxon>Pseudonocardiales</taxon>
        <taxon>Pseudonocardiaceae</taxon>
        <taxon>Umezawaea</taxon>
    </lineage>
</organism>
<dbReference type="GO" id="GO:0005506">
    <property type="term" value="F:iron ion binding"/>
    <property type="evidence" value="ECO:0007669"/>
    <property type="project" value="InterPro"/>
</dbReference>
<comment type="caution">
    <text evidence="9">The sequence shown here is derived from an EMBL/GenBank/DDBJ whole genome shotgun (WGS) entry which is preliminary data.</text>
</comment>
<evidence type="ECO:0000256" key="6">
    <source>
        <dbReference type="ARBA" id="ARBA00023033"/>
    </source>
</evidence>
<dbReference type="InterPro" id="IPR036396">
    <property type="entry name" value="Cyt_P450_sf"/>
</dbReference>
<dbReference type="GO" id="GO:0016705">
    <property type="term" value="F:oxidoreductase activity, acting on paired donors, with incorporation or reduction of molecular oxygen"/>
    <property type="evidence" value="ECO:0007669"/>
    <property type="project" value="InterPro"/>
</dbReference>
<dbReference type="InterPro" id="IPR002397">
    <property type="entry name" value="Cyt_P450_B"/>
</dbReference>
<dbReference type="PROSITE" id="PS00086">
    <property type="entry name" value="CYTOCHROME_P450"/>
    <property type="match status" value="1"/>
</dbReference>
<sequence>MFFSEQYYADPHPVLARSRARAPVERVTDPGGREIWVVTGYAEARAALADPRLRKRSTPPGEQPLAHMLNSDGAEHARLRKPLTRTFTARRVEGLRSGIEATTDRLLESMTGEVDLVAALALPLPFLVICELLGVPEADRDVLGAWGAVLSTDSHDQEFEAASREMTAYFGGLVETKRTAPADDLLGALVHSGLDDAELVSTALLVLTAGYETTANLISTGVLVLLRHPEELAALRADRSRLPGAVEELLRYDGPLVTATPRFTAEPVEIGGVPIPEQGVVLISLAAADRDPARFGRPDEFDPTRPGGHLAFGHGAHFCLGAPLARLEGEIAFGKLLDRFPTWELTAEDLRYQHSPLFRGLRSLPVRLG</sequence>
<evidence type="ECO:0000313" key="9">
    <source>
        <dbReference type="EMBL" id="PRY46115.1"/>
    </source>
</evidence>
<dbReference type="PRINTS" id="PR00385">
    <property type="entry name" value="P450"/>
</dbReference>
<evidence type="ECO:0000256" key="1">
    <source>
        <dbReference type="ARBA" id="ARBA00010617"/>
    </source>
</evidence>